<dbReference type="PANTHER" id="PTHR43721">
    <property type="entry name" value="ELONGATION FACTOR TU-RELATED"/>
    <property type="match status" value="1"/>
</dbReference>
<dbReference type="InterPro" id="IPR031157">
    <property type="entry name" value="G_TR_CS"/>
</dbReference>
<keyword evidence="4" id="KW-0547">Nucleotide-binding</keyword>
<dbReference type="NCBIfam" id="TIGR00475">
    <property type="entry name" value="selB"/>
    <property type="match status" value="1"/>
</dbReference>
<evidence type="ECO:0000256" key="2">
    <source>
        <dbReference type="ARBA" id="ARBA00015953"/>
    </source>
</evidence>
<reference evidence="10 11" key="1">
    <citation type="submission" date="2020-04" db="EMBL/GenBank/DDBJ databases">
        <title>Metagenomic profiling of ammonia- and methane-oxidizing microorganisms in a Dutch drinking water treatment plant.</title>
        <authorList>
            <person name="Poghosyan L."/>
            <person name="Leucker S."/>
        </authorList>
    </citation>
    <scope>NUCLEOTIDE SEQUENCE [LARGE SCALE GENOMIC DNA]</scope>
    <source>
        <strain evidence="10">S-RSF-IL-03</strain>
    </source>
</reference>
<dbReference type="InterPro" id="IPR036390">
    <property type="entry name" value="WH_DNA-bd_sf"/>
</dbReference>
<dbReference type="GO" id="GO:0003746">
    <property type="term" value="F:translation elongation factor activity"/>
    <property type="evidence" value="ECO:0007669"/>
    <property type="project" value="UniProtKB-KW"/>
</dbReference>
<evidence type="ECO:0000256" key="6">
    <source>
        <dbReference type="ARBA" id="ARBA00023134"/>
    </source>
</evidence>
<dbReference type="Proteomes" id="UP000580839">
    <property type="component" value="Unassembled WGS sequence"/>
</dbReference>
<feature type="domain" description="Tr-type G" evidence="9">
    <location>
        <begin position="21"/>
        <end position="194"/>
    </location>
</feature>
<dbReference type="InterPro" id="IPR050055">
    <property type="entry name" value="EF-Tu_GTPase"/>
</dbReference>
<evidence type="ECO:0000256" key="4">
    <source>
        <dbReference type="ARBA" id="ARBA00022741"/>
    </source>
</evidence>
<dbReference type="Pfam" id="PF25461">
    <property type="entry name" value="Beta-barrel_SelB"/>
    <property type="match status" value="1"/>
</dbReference>
<dbReference type="SUPFAM" id="SSF46785">
    <property type="entry name" value="Winged helix' DNA-binding domain"/>
    <property type="match status" value="2"/>
</dbReference>
<dbReference type="GO" id="GO:0001514">
    <property type="term" value="P:selenocysteine incorporation"/>
    <property type="evidence" value="ECO:0007669"/>
    <property type="project" value="InterPro"/>
</dbReference>
<evidence type="ECO:0000313" key="10">
    <source>
        <dbReference type="EMBL" id="NOT34573.1"/>
    </source>
</evidence>
<dbReference type="SUPFAM" id="SSF50465">
    <property type="entry name" value="EF-Tu/eEF-1alpha/eIF2-gamma C-terminal domain"/>
    <property type="match status" value="1"/>
</dbReference>
<dbReference type="GO" id="GO:0003924">
    <property type="term" value="F:GTPase activity"/>
    <property type="evidence" value="ECO:0007669"/>
    <property type="project" value="InterPro"/>
</dbReference>
<dbReference type="NCBIfam" id="TIGR00231">
    <property type="entry name" value="small_GTP"/>
    <property type="match status" value="1"/>
</dbReference>
<dbReference type="AlphaFoldDB" id="A0A849SLE6"/>
<evidence type="ECO:0000256" key="8">
    <source>
        <dbReference type="ARBA" id="ARBA00031615"/>
    </source>
</evidence>
<evidence type="ECO:0000313" key="11">
    <source>
        <dbReference type="Proteomes" id="UP000580839"/>
    </source>
</evidence>
<dbReference type="InterPro" id="IPR004535">
    <property type="entry name" value="Transl_elong_SelB"/>
</dbReference>
<dbReference type="Gene3D" id="1.10.10.10">
    <property type="entry name" value="Winged helix-like DNA-binding domain superfamily/Winged helix DNA-binding domain"/>
    <property type="match status" value="1"/>
</dbReference>
<evidence type="ECO:0000256" key="5">
    <source>
        <dbReference type="ARBA" id="ARBA00022917"/>
    </source>
</evidence>
<dbReference type="InterPro" id="IPR005225">
    <property type="entry name" value="Small_GTP-bd"/>
</dbReference>
<gene>
    <name evidence="10" type="primary">selB</name>
    <name evidence="10" type="ORF">HOP12_10425</name>
</gene>
<dbReference type="InterPro" id="IPR000795">
    <property type="entry name" value="T_Tr_GTP-bd_dom"/>
</dbReference>
<name>A0A849SLE6_UNCEI</name>
<comment type="subcellular location">
    <subcellularLocation>
        <location evidence="1">Cytoplasm</location>
    </subcellularLocation>
</comment>
<dbReference type="Gene3D" id="2.40.30.10">
    <property type="entry name" value="Translation factors"/>
    <property type="match status" value="1"/>
</dbReference>
<dbReference type="PANTHER" id="PTHR43721:SF22">
    <property type="entry name" value="ELONGATION FACTOR TU, MITOCHONDRIAL"/>
    <property type="match status" value="1"/>
</dbReference>
<dbReference type="GO" id="GO:0003723">
    <property type="term" value="F:RNA binding"/>
    <property type="evidence" value="ECO:0007669"/>
    <property type="project" value="InterPro"/>
</dbReference>
<dbReference type="Pfam" id="PF09106">
    <property type="entry name" value="WHD_2nd_SelB"/>
    <property type="match status" value="1"/>
</dbReference>
<dbReference type="SUPFAM" id="SSF52540">
    <property type="entry name" value="P-loop containing nucleoside triphosphate hydrolases"/>
    <property type="match status" value="1"/>
</dbReference>
<feature type="non-terminal residue" evidence="10">
    <location>
        <position position="648"/>
    </location>
</feature>
<dbReference type="InterPro" id="IPR015190">
    <property type="entry name" value="Elong_fac_SelB-wing-hlx_typ-2"/>
</dbReference>
<sequence length="648" mass="69783">MSTVRPGDRDAAARAAPTANSPLAIVGTAGHIDHGKTALVKRLTGVDTDRLPEEKARGISIDLGFARLVTPNGVQVGLIDVPGHERFVKNMLAGAGGIDVVLLVIAADEGVMPQTREHFAIVQMLDIRRGVVVLTKSDRVEAEWLELVRRDVTALLAATSLATAEIVAFSAVTGAGQPELLAALDRALAGIDARELEAPARLAVDRVFTVEGFGTVVTGTLWRGRIATGETLELSPAGRAVRVRRVQVHGETVEHARAGQRTAIALHGVEKEQVERGDWLIAAGSLVPSRTVDVRFELLADAGRAWPAVSRVRFHLGAAETLGRLVMLEGRELSPGESALAQMRLEVPIVAARGDRFVVRAYSPSRTIGGGSVIEPLAERRKRGTDLAALAVRETGSLEARLLERLGHEPRPTHTAVLAQGLGESEAAVREALAALLASEEVVAPSDSRWLAPSRWNEARAAIEGEVGTYADRWPGRFGVMKGDLKSGLKSRLDAALFDAAFDALVTDGHLELRGERVRPGDRPWEPPAELVRVLEQLERELDAAGYLVPEIQAAQAKVGADGSEAVALGYFSGRLVRVSHELTYTAAQMESLRAKLVAWFDSHAALTVADLRELTGASRKYAVPLLEHSDRVRWTVRVGDERRRGER</sequence>
<dbReference type="PROSITE" id="PS00301">
    <property type="entry name" value="G_TR_1"/>
    <property type="match status" value="1"/>
</dbReference>
<protein>
    <recommendedName>
        <fullName evidence="2">Selenocysteine-specific elongation factor</fullName>
    </recommendedName>
    <alternativeName>
        <fullName evidence="8">SelB translation factor</fullName>
    </alternativeName>
</protein>
<dbReference type="InterPro" id="IPR004161">
    <property type="entry name" value="EFTu-like_2"/>
</dbReference>
<dbReference type="GO" id="GO:0005829">
    <property type="term" value="C:cytosol"/>
    <property type="evidence" value="ECO:0007669"/>
    <property type="project" value="TreeGrafter"/>
</dbReference>
<evidence type="ECO:0000256" key="7">
    <source>
        <dbReference type="ARBA" id="ARBA00025526"/>
    </source>
</evidence>
<dbReference type="PRINTS" id="PR00315">
    <property type="entry name" value="ELONGATNFCT"/>
</dbReference>
<dbReference type="Pfam" id="PF00009">
    <property type="entry name" value="GTP_EFTU"/>
    <property type="match status" value="1"/>
</dbReference>
<proteinExistence type="predicted"/>
<dbReference type="InterPro" id="IPR009001">
    <property type="entry name" value="Transl_elong_EF1A/Init_IF2_C"/>
</dbReference>
<dbReference type="Pfam" id="PF03144">
    <property type="entry name" value="GTP_EFTU_D2"/>
    <property type="match status" value="1"/>
</dbReference>
<dbReference type="Gene3D" id="1.10.10.2770">
    <property type="match status" value="1"/>
</dbReference>
<dbReference type="InterPro" id="IPR009000">
    <property type="entry name" value="Transl_B-barrel_sf"/>
</dbReference>
<accession>A0A849SLE6</accession>
<dbReference type="EMBL" id="JABFRW010000131">
    <property type="protein sequence ID" value="NOT34573.1"/>
    <property type="molecule type" value="Genomic_DNA"/>
</dbReference>
<keyword evidence="5" id="KW-0648">Protein biosynthesis</keyword>
<keyword evidence="3" id="KW-0963">Cytoplasm</keyword>
<evidence type="ECO:0000256" key="3">
    <source>
        <dbReference type="ARBA" id="ARBA00022490"/>
    </source>
</evidence>
<dbReference type="CDD" id="cd04171">
    <property type="entry name" value="SelB"/>
    <property type="match status" value="1"/>
</dbReference>
<dbReference type="InterPro" id="IPR027417">
    <property type="entry name" value="P-loop_NTPase"/>
</dbReference>
<evidence type="ECO:0000259" key="9">
    <source>
        <dbReference type="PROSITE" id="PS51722"/>
    </source>
</evidence>
<dbReference type="InterPro" id="IPR057335">
    <property type="entry name" value="Beta-barrel_SelB"/>
</dbReference>
<comment type="caution">
    <text evidence="10">The sequence shown here is derived from an EMBL/GenBank/DDBJ whole genome shotgun (WGS) entry which is preliminary data.</text>
</comment>
<organism evidence="10 11">
    <name type="scientific">Eiseniibacteriota bacterium</name>
    <dbReference type="NCBI Taxonomy" id="2212470"/>
    <lineage>
        <taxon>Bacteria</taxon>
        <taxon>Candidatus Eiseniibacteriota</taxon>
    </lineage>
</organism>
<evidence type="ECO:0000256" key="1">
    <source>
        <dbReference type="ARBA" id="ARBA00004496"/>
    </source>
</evidence>
<dbReference type="PROSITE" id="PS51722">
    <property type="entry name" value="G_TR_2"/>
    <property type="match status" value="1"/>
</dbReference>
<dbReference type="InterPro" id="IPR036388">
    <property type="entry name" value="WH-like_DNA-bd_sf"/>
</dbReference>
<comment type="function">
    <text evidence="7">Translation factor necessary for the incorporation of selenocysteine into proteins. It probably replaces EF-Tu for the insertion of selenocysteine directed by the UGA codon. SelB binds GTP and GDP.</text>
</comment>
<dbReference type="SUPFAM" id="SSF50447">
    <property type="entry name" value="Translation proteins"/>
    <property type="match status" value="1"/>
</dbReference>
<dbReference type="Pfam" id="PF09107">
    <property type="entry name" value="WHD_3rd_SelB"/>
    <property type="match status" value="1"/>
</dbReference>
<dbReference type="GO" id="GO:0005525">
    <property type="term" value="F:GTP binding"/>
    <property type="evidence" value="ECO:0007669"/>
    <property type="project" value="UniProtKB-KW"/>
</dbReference>
<keyword evidence="10" id="KW-0251">Elongation factor</keyword>
<dbReference type="CDD" id="cd15491">
    <property type="entry name" value="selB_III"/>
    <property type="match status" value="1"/>
</dbReference>
<keyword evidence="6" id="KW-0342">GTP-binding</keyword>
<dbReference type="Gene3D" id="3.40.50.300">
    <property type="entry name" value="P-loop containing nucleotide triphosphate hydrolases"/>
    <property type="match status" value="1"/>
</dbReference>
<dbReference type="InterPro" id="IPR015191">
    <property type="entry name" value="SelB_WHD4"/>
</dbReference>